<dbReference type="InterPro" id="IPR023631">
    <property type="entry name" value="Amidase_dom"/>
</dbReference>
<reference evidence="2 3" key="1">
    <citation type="submission" date="2021-01" db="EMBL/GenBank/DDBJ databases">
        <title>Genomic Encyclopedia of Type Strains, Phase IV (KMG-IV): sequencing the most valuable type-strain genomes for metagenomic binning, comparative biology and taxonomic classification.</title>
        <authorList>
            <person name="Goeker M."/>
        </authorList>
    </citation>
    <scope>NUCLEOTIDE SEQUENCE [LARGE SCALE GENOMIC DNA]</scope>
    <source>
        <strain evidence="2 3">DSM 23711</strain>
    </source>
</reference>
<dbReference type="EC" id="3.5.1.4" evidence="2"/>
<dbReference type="InterPro" id="IPR036928">
    <property type="entry name" value="AS_sf"/>
</dbReference>
<proteinExistence type="predicted"/>
<dbReference type="RefSeq" id="WP_204498549.1">
    <property type="nucleotide sequence ID" value="NZ_JAFBDR010000007.1"/>
</dbReference>
<accession>A0ABS2MZL9</accession>
<name>A0ABS2MZL9_9BACI</name>
<dbReference type="GO" id="GO:0004040">
    <property type="term" value="F:amidase activity"/>
    <property type="evidence" value="ECO:0007669"/>
    <property type="project" value="UniProtKB-EC"/>
</dbReference>
<organism evidence="2 3">
    <name type="scientific">Aquibacillus albus</name>
    <dbReference type="NCBI Taxonomy" id="1168171"/>
    <lineage>
        <taxon>Bacteria</taxon>
        <taxon>Bacillati</taxon>
        <taxon>Bacillota</taxon>
        <taxon>Bacilli</taxon>
        <taxon>Bacillales</taxon>
        <taxon>Bacillaceae</taxon>
        <taxon>Aquibacillus</taxon>
    </lineage>
</organism>
<keyword evidence="2" id="KW-0378">Hydrolase</keyword>
<evidence type="ECO:0000313" key="2">
    <source>
        <dbReference type="EMBL" id="MBM7571125.1"/>
    </source>
</evidence>
<sequence>MLHDKYDAFMDDHLTLNPTGSGKLDNLTFAVKDVFAIEGHTNTAGNPDWLRTHKPSEVNAAVIDQLIKTGARMIGTTHTDELMYSLNGENHHYGTPINPKAPDHIPGGSSSGSAVAVSAGLVDFALGTDTGGSVRIPSSYCGLYGIRPTHGDVSIDGVIPLAKSFDTVGWMTNSPDLLKQVGDVVLTNQADTSASFTKILYAEDAWSQLLDDETKHVFSEVHSLLKNSEMEIESVTISEEGLAVWAEAFRVIQGAEIWREHGQWVEVEKPSFGPGIAERFEMASKVEKQGFEEKCDLRKKIRSRISSMLGKGGILVIPTAPGIAPLRGLPSKELDDYRARAMRLTCIAGLSGLPQVTIPVAEVNGKPIGLSFLANHHMDKKLIDFAVKVVGNHSSVLK</sequence>
<feature type="domain" description="Amidase" evidence="1">
    <location>
        <begin position="21"/>
        <end position="382"/>
    </location>
</feature>
<dbReference type="SUPFAM" id="SSF75304">
    <property type="entry name" value="Amidase signature (AS) enzymes"/>
    <property type="match status" value="1"/>
</dbReference>
<gene>
    <name evidence="2" type="ORF">JOC48_001608</name>
</gene>
<dbReference type="NCBIfam" id="NF006169">
    <property type="entry name" value="PRK08310.1"/>
    <property type="match status" value="1"/>
</dbReference>
<dbReference type="InterPro" id="IPR020556">
    <property type="entry name" value="Amidase_CS"/>
</dbReference>
<evidence type="ECO:0000313" key="3">
    <source>
        <dbReference type="Proteomes" id="UP001296943"/>
    </source>
</evidence>
<dbReference type="PROSITE" id="PS00571">
    <property type="entry name" value="AMIDASES"/>
    <property type="match status" value="1"/>
</dbReference>
<protein>
    <submittedName>
        <fullName evidence="2">Amidase</fullName>
        <ecNumber evidence="2">3.5.1.4</ecNumber>
    </submittedName>
</protein>
<dbReference type="PANTHER" id="PTHR46310">
    <property type="entry name" value="AMIDASE 1"/>
    <property type="match status" value="1"/>
</dbReference>
<evidence type="ECO:0000259" key="1">
    <source>
        <dbReference type="Pfam" id="PF01425"/>
    </source>
</evidence>
<dbReference type="Gene3D" id="3.90.1300.10">
    <property type="entry name" value="Amidase signature (AS) domain"/>
    <property type="match status" value="1"/>
</dbReference>
<dbReference type="EMBL" id="JAFBDR010000007">
    <property type="protein sequence ID" value="MBM7571125.1"/>
    <property type="molecule type" value="Genomic_DNA"/>
</dbReference>
<dbReference type="PANTHER" id="PTHR46310:SF7">
    <property type="entry name" value="AMIDASE 1"/>
    <property type="match status" value="1"/>
</dbReference>
<keyword evidence="3" id="KW-1185">Reference proteome</keyword>
<dbReference type="Proteomes" id="UP001296943">
    <property type="component" value="Unassembled WGS sequence"/>
</dbReference>
<dbReference type="Pfam" id="PF01425">
    <property type="entry name" value="Amidase"/>
    <property type="match status" value="1"/>
</dbReference>
<comment type="caution">
    <text evidence="2">The sequence shown here is derived from an EMBL/GenBank/DDBJ whole genome shotgun (WGS) entry which is preliminary data.</text>
</comment>